<dbReference type="Proteomes" id="UP000814033">
    <property type="component" value="Unassembled WGS sequence"/>
</dbReference>
<proteinExistence type="predicted"/>
<reference evidence="1" key="1">
    <citation type="submission" date="2021-02" db="EMBL/GenBank/DDBJ databases">
        <authorList>
            <consortium name="DOE Joint Genome Institute"/>
            <person name="Ahrendt S."/>
            <person name="Looney B.P."/>
            <person name="Miyauchi S."/>
            <person name="Morin E."/>
            <person name="Drula E."/>
            <person name="Courty P.E."/>
            <person name="Chicoki N."/>
            <person name="Fauchery L."/>
            <person name="Kohler A."/>
            <person name="Kuo A."/>
            <person name="Labutti K."/>
            <person name="Pangilinan J."/>
            <person name="Lipzen A."/>
            <person name="Riley R."/>
            <person name="Andreopoulos W."/>
            <person name="He G."/>
            <person name="Johnson J."/>
            <person name="Barry K.W."/>
            <person name="Grigoriev I.V."/>
            <person name="Nagy L."/>
            <person name="Hibbett D."/>
            <person name="Henrissat B."/>
            <person name="Matheny P.B."/>
            <person name="Labbe J."/>
            <person name="Martin F."/>
        </authorList>
    </citation>
    <scope>NUCLEOTIDE SEQUENCE</scope>
    <source>
        <strain evidence="1">FP105234-sp</strain>
    </source>
</reference>
<accession>A0ACB8RRY9</accession>
<name>A0ACB8RRY9_9AGAM</name>
<organism evidence="1 2">
    <name type="scientific">Auriscalpium vulgare</name>
    <dbReference type="NCBI Taxonomy" id="40419"/>
    <lineage>
        <taxon>Eukaryota</taxon>
        <taxon>Fungi</taxon>
        <taxon>Dikarya</taxon>
        <taxon>Basidiomycota</taxon>
        <taxon>Agaricomycotina</taxon>
        <taxon>Agaricomycetes</taxon>
        <taxon>Russulales</taxon>
        <taxon>Auriscalpiaceae</taxon>
        <taxon>Auriscalpium</taxon>
    </lineage>
</organism>
<evidence type="ECO:0000313" key="1">
    <source>
        <dbReference type="EMBL" id="KAI0046350.1"/>
    </source>
</evidence>
<comment type="caution">
    <text evidence="1">The sequence shown here is derived from an EMBL/GenBank/DDBJ whole genome shotgun (WGS) entry which is preliminary data.</text>
</comment>
<dbReference type="EMBL" id="MU275928">
    <property type="protein sequence ID" value="KAI0046350.1"/>
    <property type="molecule type" value="Genomic_DNA"/>
</dbReference>
<gene>
    <name evidence="1" type="ORF">FA95DRAFT_1494228</name>
</gene>
<evidence type="ECO:0000313" key="2">
    <source>
        <dbReference type="Proteomes" id="UP000814033"/>
    </source>
</evidence>
<reference evidence="1" key="2">
    <citation type="journal article" date="2022" name="New Phytol.">
        <title>Evolutionary transition to the ectomycorrhizal habit in the genomes of a hyperdiverse lineage of mushroom-forming fungi.</title>
        <authorList>
            <person name="Looney B."/>
            <person name="Miyauchi S."/>
            <person name="Morin E."/>
            <person name="Drula E."/>
            <person name="Courty P.E."/>
            <person name="Kohler A."/>
            <person name="Kuo A."/>
            <person name="LaButti K."/>
            <person name="Pangilinan J."/>
            <person name="Lipzen A."/>
            <person name="Riley R."/>
            <person name="Andreopoulos W."/>
            <person name="He G."/>
            <person name="Johnson J."/>
            <person name="Nolan M."/>
            <person name="Tritt A."/>
            <person name="Barry K.W."/>
            <person name="Grigoriev I.V."/>
            <person name="Nagy L.G."/>
            <person name="Hibbett D."/>
            <person name="Henrissat B."/>
            <person name="Matheny P.B."/>
            <person name="Labbe J."/>
            <person name="Martin F.M."/>
        </authorList>
    </citation>
    <scope>NUCLEOTIDE SEQUENCE</scope>
    <source>
        <strain evidence="1">FP105234-sp</strain>
    </source>
</reference>
<sequence>MTAPSTRYASLEPQSVESDHIARRVGYNSLGAADPRPKDAAASRVETSRLRNATVYTIERLAALIREQVGEPTSALLTQVAKAYKLPMPGTYNGVDDINTLELWLGKILRWMRLYHVTGPDRDAERVALLGSFLDGEAARWYTQEVESPTRAHCVWTFEDVIASMYSRFIHRASAQTAASRFMASRYSRSKGIAGFFSELKEQASRMVEQPDKYTSKRLFLSGTPGGVQ</sequence>
<keyword evidence="2" id="KW-1185">Reference proteome</keyword>
<protein>
    <submittedName>
        <fullName evidence="1">Uncharacterized protein</fullName>
    </submittedName>
</protein>